<dbReference type="Pfam" id="PF01510">
    <property type="entry name" value="Amidase_2"/>
    <property type="match status" value="1"/>
</dbReference>
<evidence type="ECO:0000313" key="5">
    <source>
        <dbReference type="Proteomes" id="UP000790580"/>
    </source>
</evidence>
<dbReference type="Gene3D" id="3.40.80.10">
    <property type="entry name" value="Peptidoglycan recognition protein-like"/>
    <property type="match status" value="1"/>
</dbReference>
<dbReference type="EMBL" id="JAHQCR010000013">
    <property type="protein sequence ID" value="MBU9720149.1"/>
    <property type="molecule type" value="Genomic_DNA"/>
</dbReference>
<dbReference type="CDD" id="cd06583">
    <property type="entry name" value="PGRP"/>
    <property type="match status" value="1"/>
</dbReference>
<organism evidence="4 5">
    <name type="scientific">Evansella alkalicola</name>
    <dbReference type="NCBI Taxonomy" id="745819"/>
    <lineage>
        <taxon>Bacteria</taxon>
        <taxon>Bacillati</taxon>
        <taxon>Bacillota</taxon>
        <taxon>Bacilli</taxon>
        <taxon>Bacillales</taxon>
        <taxon>Bacillaceae</taxon>
        <taxon>Evansella</taxon>
    </lineage>
</organism>
<keyword evidence="5" id="KW-1185">Reference proteome</keyword>
<evidence type="ECO:0000256" key="1">
    <source>
        <dbReference type="ARBA" id="ARBA00030881"/>
    </source>
</evidence>
<proteinExistence type="predicted"/>
<name>A0ABS6JQZ4_9BACI</name>
<dbReference type="InterPro" id="IPR036505">
    <property type="entry name" value="Amidase/PGRP_sf"/>
</dbReference>
<dbReference type="InterPro" id="IPR002502">
    <property type="entry name" value="Amidase_domain"/>
</dbReference>
<gene>
    <name evidence="4" type="ORF">KS407_01665</name>
</gene>
<sequence>MRKKSSLVLAILFIIFIHVFPFSTIGYANTDVNQLDNQDKHLIMTKEKFKEWLFQQDLSREVKVIQQHHTWVPSYDRFNGVNHLELLQGMEQHHIKTMGWRDIAQHITTFPDGKVAVSRPFDMSPDGSIGPIANANSIAIENVGNFDIGNDVMTKEQKDTIVFITALLCIKFGLNPSVDTITYHHWWHLKTGERVLDEGNDYDVKTCPGTGFFGGNSTEDAEKNFYPLVSEKIEEILASMS</sequence>
<dbReference type="SUPFAM" id="SSF55846">
    <property type="entry name" value="N-acetylmuramoyl-L-alanine amidase-like"/>
    <property type="match status" value="1"/>
</dbReference>
<feature type="domain" description="N-acetylmuramoyl-L-alanine amidase" evidence="3">
    <location>
        <begin position="60"/>
        <end position="209"/>
    </location>
</feature>
<dbReference type="RefSeq" id="WP_088075579.1">
    <property type="nucleotide sequence ID" value="NZ_JAHQCR010000013.1"/>
</dbReference>
<accession>A0ABS6JQZ4</accession>
<reference evidence="4 5" key="1">
    <citation type="submission" date="2021-06" db="EMBL/GenBank/DDBJ databases">
        <title>Bacillus sp. RD4P76, an endophyte from a halophyte.</title>
        <authorList>
            <person name="Sun J.-Q."/>
        </authorList>
    </citation>
    <scope>NUCLEOTIDE SEQUENCE [LARGE SCALE GENOMIC DNA]</scope>
    <source>
        <strain evidence="4 5">JCM 17098</strain>
    </source>
</reference>
<dbReference type="Proteomes" id="UP000790580">
    <property type="component" value="Unassembled WGS sequence"/>
</dbReference>
<evidence type="ECO:0000313" key="4">
    <source>
        <dbReference type="EMBL" id="MBU9720149.1"/>
    </source>
</evidence>
<evidence type="ECO:0000259" key="3">
    <source>
        <dbReference type="Pfam" id="PF01510"/>
    </source>
</evidence>
<protein>
    <recommendedName>
        <fullName evidence="2">Autolysin</fullName>
    </recommendedName>
    <alternativeName>
        <fullName evidence="1">Cell wall hydrolase</fullName>
    </alternativeName>
</protein>
<comment type="caution">
    <text evidence="4">The sequence shown here is derived from an EMBL/GenBank/DDBJ whole genome shotgun (WGS) entry which is preliminary data.</text>
</comment>
<evidence type="ECO:0000256" key="2">
    <source>
        <dbReference type="ARBA" id="ARBA00032390"/>
    </source>
</evidence>